<gene>
    <name evidence="1" type="ORF">PEVE_00028163</name>
</gene>
<keyword evidence="2" id="KW-1185">Reference proteome</keyword>
<reference evidence="1 2" key="1">
    <citation type="submission" date="2022-05" db="EMBL/GenBank/DDBJ databases">
        <authorList>
            <consortium name="Genoscope - CEA"/>
            <person name="William W."/>
        </authorList>
    </citation>
    <scope>NUCLEOTIDE SEQUENCE [LARGE SCALE GENOMIC DNA]</scope>
</reference>
<name>A0ABN8LMY0_9CNID</name>
<proteinExistence type="predicted"/>
<organism evidence="1 2">
    <name type="scientific">Porites evermanni</name>
    <dbReference type="NCBI Taxonomy" id="104178"/>
    <lineage>
        <taxon>Eukaryota</taxon>
        <taxon>Metazoa</taxon>
        <taxon>Cnidaria</taxon>
        <taxon>Anthozoa</taxon>
        <taxon>Hexacorallia</taxon>
        <taxon>Scleractinia</taxon>
        <taxon>Fungiina</taxon>
        <taxon>Poritidae</taxon>
        <taxon>Porites</taxon>
    </lineage>
</organism>
<protein>
    <submittedName>
        <fullName evidence="1">Uncharacterized protein</fullName>
    </submittedName>
</protein>
<dbReference type="EMBL" id="CALNXI010000039">
    <property type="protein sequence ID" value="CAH3016346.1"/>
    <property type="molecule type" value="Genomic_DNA"/>
</dbReference>
<evidence type="ECO:0000313" key="2">
    <source>
        <dbReference type="Proteomes" id="UP001159427"/>
    </source>
</evidence>
<evidence type="ECO:0000313" key="1">
    <source>
        <dbReference type="EMBL" id="CAH3016346.1"/>
    </source>
</evidence>
<comment type="caution">
    <text evidence="1">The sequence shown here is derived from an EMBL/GenBank/DDBJ whole genome shotgun (WGS) entry which is preliminary data.</text>
</comment>
<accession>A0ABN8LMY0</accession>
<sequence length="127" mass="14548">MHVCLQSTAANLSLTSRHNCTQAERELLALPVRMRGMGLTNPSQVAALEDRDFDLKESEFRDAVKLRYDWEVPDTPSVCVCGDIFHVDHANIYKRGGFVIQRHNDLRNLEAELLKVEPLLQDMRGWI</sequence>
<dbReference type="Proteomes" id="UP001159427">
    <property type="component" value="Unassembled WGS sequence"/>
</dbReference>